<organism evidence="1 2">
    <name type="scientific">Cymbomonas tetramitiformis</name>
    <dbReference type="NCBI Taxonomy" id="36881"/>
    <lineage>
        <taxon>Eukaryota</taxon>
        <taxon>Viridiplantae</taxon>
        <taxon>Chlorophyta</taxon>
        <taxon>Pyramimonadophyceae</taxon>
        <taxon>Pyramimonadales</taxon>
        <taxon>Pyramimonadaceae</taxon>
        <taxon>Cymbomonas</taxon>
    </lineage>
</organism>
<protein>
    <submittedName>
        <fullName evidence="1">Uncharacterized protein</fullName>
    </submittedName>
</protein>
<dbReference type="Proteomes" id="UP001190700">
    <property type="component" value="Unassembled WGS sequence"/>
</dbReference>
<dbReference type="EMBL" id="LGRX02020834">
    <property type="protein sequence ID" value="KAK3257226.1"/>
    <property type="molecule type" value="Genomic_DNA"/>
</dbReference>
<name>A0AAE0FD79_9CHLO</name>
<dbReference type="AlphaFoldDB" id="A0AAE0FD79"/>
<sequence>MYSFYHAPIWPAYVPKSMGAGATDEAWNGTEIDPWAKGDSSMCRRWLDPTTLFDRRYFLSPSGVDWWTFTNFFRNMNSPGVYVDVNSGDYHQDSDSYFFDHCLGWSGLCIESDDALSASIARFRSCKVVPTCVEAQDDSTLTTSILAGVTRGQTRCSALQKLLDEHELSHVDLLLLHNMKGKAAVALKVEALPQALQVLHMCIHSSPLC</sequence>
<comment type="caution">
    <text evidence="1">The sequence shown here is derived from an EMBL/GenBank/DDBJ whole genome shotgun (WGS) entry which is preliminary data.</text>
</comment>
<accession>A0AAE0FD79</accession>
<evidence type="ECO:0000313" key="2">
    <source>
        <dbReference type="Proteomes" id="UP001190700"/>
    </source>
</evidence>
<proteinExistence type="predicted"/>
<keyword evidence="2" id="KW-1185">Reference proteome</keyword>
<evidence type="ECO:0000313" key="1">
    <source>
        <dbReference type="EMBL" id="KAK3257226.1"/>
    </source>
</evidence>
<reference evidence="1 2" key="1">
    <citation type="journal article" date="2015" name="Genome Biol. Evol.">
        <title>Comparative Genomics of a Bacterivorous Green Alga Reveals Evolutionary Causalities and Consequences of Phago-Mixotrophic Mode of Nutrition.</title>
        <authorList>
            <person name="Burns J.A."/>
            <person name="Paasch A."/>
            <person name="Narechania A."/>
            <person name="Kim E."/>
        </authorList>
    </citation>
    <scope>NUCLEOTIDE SEQUENCE [LARGE SCALE GENOMIC DNA]</scope>
    <source>
        <strain evidence="1 2">PLY_AMNH</strain>
    </source>
</reference>
<gene>
    <name evidence="1" type="ORF">CYMTET_33679</name>
</gene>